<dbReference type="AlphaFoldDB" id="H1DCM3"/>
<dbReference type="HOGENOM" id="CLU_2207344_0_0_10"/>
<sequence length="107" mass="12506">MCVVYHFEKINFGLDSPLSVSVVKDRNASDYGNIIQFFNINGKHIPVEKIRNLWRFIHDMNKDSDCEVATYFIGKNYRWLGFFDETDDEIKEGMLLFVQNFQSLAAS</sequence>
<accession>H1DCM3</accession>
<comment type="caution">
    <text evidence="1">The sequence shown here is derived from an EMBL/GenBank/DDBJ whole genome shotgun (WGS) entry which is preliminary data.</text>
</comment>
<protein>
    <submittedName>
        <fullName evidence="1">Uncharacterized protein</fullName>
    </submittedName>
</protein>
<dbReference type="EMBL" id="ADMC01000001">
    <property type="protein sequence ID" value="EHP51078.1"/>
    <property type="molecule type" value="Genomic_DNA"/>
</dbReference>
<evidence type="ECO:0000313" key="2">
    <source>
        <dbReference type="Proteomes" id="UP000004892"/>
    </source>
</evidence>
<dbReference type="GeneID" id="98067755"/>
<reference evidence="1 2" key="1">
    <citation type="submission" date="2012-01" db="EMBL/GenBank/DDBJ databases">
        <title>The Genome Sequence of Odoribacter laneus YIT 12061.</title>
        <authorList>
            <consortium name="The Broad Institute Genome Sequencing Platform"/>
            <person name="Earl A."/>
            <person name="Ward D."/>
            <person name="Feldgarden M."/>
            <person name="Gevers D."/>
            <person name="Morotomi M."/>
            <person name="Young S.K."/>
            <person name="Zeng Q."/>
            <person name="Gargeya S."/>
            <person name="Fitzgerald M."/>
            <person name="Haas B."/>
            <person name="Abouelleil A."/>
            <person name="Alvarado L."/>
            <person name="Arachchi H.M."/>
            <person name="Berlin A."/>
            <person name="Chapman S.B."/>
            <person name="Gearin G."/>
            <person name="Goldberg J."/>
            <person name="Griggs A."/>
            <person name="Gujja S."/>
            <person name="Hansen M."/>
            <person name="Heiman D."/>
            <person name="Howarth C."/>
            <person name="Larimer J."/>
            <person name="Lui A."/>
            <person name="MacDonald P.J.P."/>
            <person name="McCowen C."/>
            <person name="Montmayeur A."/>
            <person name="Murphy C."/>
            <person name="Neiman D."/>
            <person name="Pearson M."/>
            <person name="Priest M."/>
            <person name="Roberts A."/>
            <person name="Saif S."/>
            <person name="Shea T."/>
            <person name="Sisk P."/>
            <person name="Stolte C."/>
            <person name="Sykes S."/>
            <person name="Wortman J."/>
            <person name="Nusbaum C."/>
            <person name="Birren B."/>
        </authorList>
    </citation>
    <scope>NUCLEOTIDE SEQUENCE [LARGE SCALE GENOMIC DNA]</scope>
    <source>
        <strain evidence="1 2">YIT 12061</strain>
    </source>
</reference>
<proteinExistence type="predicted"/>
<dbReference type="RefSeq" id="WP_009135234.1">
    <property type="nucleotide sequence ID" value="NZ_JH594596.1"/>
</dbReference>
<keyword evidence="2" id="KW-1185">Reference proteome</keyword>
<dbReference type="Proteomes" id="UP000004892">
    <property type="component" value="Unassembled WGS sequence"/>
</dbReference>
<organism evidence="1 2">
    <name type="scientific">Odoribacter laneus YIT 12061</name>
    <dbReference type="NCBI Taxonomy" id="742817"/>
    <lineage>
        <taxon>Bacteria</taxon>
        <taxon>Pseudomonadati</taxon>
        <taxon>Bacteroidota</taxon>
        <taxon>Bacteroidia</taxon>
        <taxon>Bacteroidales</taxon>
        <taxon>Odoribacteraceae</taxon>
        <taxon>Odoribacter</taxon>
    </lineage>
</organism>
<evidence type="ECO:0000313" key="1">
    <source>
        <dbReference type="EMBL" id="EHP51078.1"/>
    </source>
</evidence>
<gene>
    <name evidence="1" type="ORF">HMPREF9449_00080</name>
</gene>
<name>H1DCM3_9BACT</name>